<dbReference type="EMBL" id="JAAOLE020000001">
    <property type="protein sequence ID" value="NVI49070.1"/>
    <property type="molecule type" value="Genomic_DNA"/>
</dbReference>
<reference evidence="2" key="3">
    <citation type="submission" date="2024-03" db="EMBL/GenBank/DDBJ databases">
        <authorList>
            <person name="Bromfield E.S.P."/>
            <person name="Cloutier S."/>
        </authorList>
    </citation>
    <scope>NUCLEOTIDE SEQUENCE</scope>
    <source>
        <strain evidence="2">5S5</strain>
    </source>
</reference>
<dbReference type="Proteomes" id="UP001432046">
    <property type="component" value="Chromosome"/>
</dbReference>
<dbReference type="RefSeq" id="WP_166213902.1">
    <property type="nucleotide sequence ID" value="NZ_CP088285.1"/>
</dbReference>
<sequence length="139" mass="15922">MSIDHIAEAVRETGTRAELLRDAARKALITRLLERLGVDVASHASWDRDTAPRGRLRPDGWELISKYVGAKQCVLFEDRAREIWRFRDGSDLLQILDNCPPMEFYICDEEASYLLCSNHHDYLIGWGAASSWVDQLDET</sequence>
<gene>
    <name evidence="1" type="ORF">HAP48_040730</name>
    <name evidence="2" type="ORF">WDK88_04905</name>
</gene>
<evidence type="ECO:0000313" key="1">
    <source>
        <dbReference type="EMBL" id="NVI49070.1"/>
    </source>
</evidence>
<evidence type="ECO:0000313" key="2">
    <source>
        <dbReference type="EMBL" id="WXC80988.1"/>
    </source>
</evidence>
<name>A0A973W8B6_9BRAD</name>
<organism evidence="1">
    <name type="scientific">Bradyrhizobium septentrionale</name>
    <dbReference type="NCBI Taxonomy" id="1404411"/>
    <lineage>
        <taxon>Bacteria</taxon>
        <taxon>Pseudomonadati</taxon>
        <taxon>Pseudomonadota</taxon>
        <taxon>Alphaproteobacteria</taxon>
        <taxon>Hyphomicrobiales</taxon>
        <taxon>Nitrobacteraceae</taxon>
        <taxon>Bradyrhizobium</taxon>
    </lineage>
</organism>
<dbReference type="AlphaFoldDB" id="A0A973W8B6"/>
<dbReference type="EMBL" id="CP147711">
    <property type="protein sequence ID" value="WXC80988.1"/>
    <property type="molecule type" value="Genomic_DNA"/>
</dbReference>
<proteinExistence type="predicted"/>
<reference evidence="1" key="1">
    <citation type="submission" date="2020-06" db="EMBL/GenBank/DDBJ databases">
        <title>Whole Genome Sequence of Bradyrhizobium sp. Strain 1S1.</title>
        <authorList>
            <person name="Bromfield E.S.P."/>
            <person name="Cloutier S."/>
        </authorList>
    </citation>
    <scope>NUCLEOTIDE SEQUENCE [LARGE SCALE GENOMIC DNA]</scope>
    <source>
        <strain evidence="1">1S1</strain>
    </source>
</reference>
<accession>A0A973W8B6</accession>
<protein>
    <submittedName>
        <fullName evidence="1">Uncharacterized protein</fullName>
    </submittedName>
</protein>
<reference evidence="2" key="2">
    <citation type="journal article" date="2021" name="Int. J. Syst. Evol. Microbiol.">
        <title>Bradyrhizobium septentrionale sp. nov. (sv. septentrionale) and Bradyrhizobium quebecense sp. nov. (sv. septentrionale) associated with legumes native to Canada possess rearranged symbiosis genes and numerous insertion sequences.</title>
        <authorList>
            <person name="Bromfield E.S.P."/>
            <person name="Cloutier S."/>
        </authorList>
    </citation>
    <scope>NUCLEOTIDE SEQUENCE</scope>
    <source>
        <strain evidence="2">5S5</strain>
    </source>
</reference>
<evidence type="ECO:0000313" key="3">
    <source>
        <dbReference type="Proteomes" id="UP001432046"/>
    </source>
</evidence>
<keyword evidence="3" id="KW-1185">Reference proteome</keyword>